<comment type="caution">
    <text evidence="1">The sequence shown here is derived from an EMBL/GenBank/DDBJ whole genome shotgun (WGS) entry which is preliminary data.</text>
</comment>
<dbReference type="AlphaFoldDB" id="A0A2W4ZN44"/>
<evidence type="ECO:0000313" key="1">
    <source>
        <dbReference type="EMBL" id="PZO83710.1"/>
    </source>
</evidence>
<protein>
    <recommendedName>
        <fullName evidence="3">Lipoprotein</fullName>
    </recommendedName>
</protein>
<dbReference type="EMBL" id="QFNK01000200">
    <property type="protein sequence ID" value="PZO83710.1"/>
    <property type="molecule type" value="Genomic_DNA"/>
</dbReference>
<dbReference type="PROSITE" id="PS51257">
    <property type="entry name" value="PROKAR_LIPOPROTEIN"/>
    <property type="match status" value="1"/>
</dbReference>
<evidence type="ECO:0000313" key="2">
    <source>
        <dbReference type="Proteomes" id="UP000249557"/>
    </source>
</evidence>
<reference evidence="1 2" key="1">
    <citation type="submission" date="2017-08" db="EMBL/GenBank/DDBJ databases">
        <title>Infants hospitalized years apart are colonized by the same room-sourced microbial strains.</title>
        <authorList>
            <person name="Brooks B."/>
            <person name="Olm M.R."/>
            <person name="Firek B.A."/>
            <person name="Baker R."/>
            <person name="Thomas B.C."/>
            <person name="Morowitz M.J."/>
            <person name="Banfield J.F."/>
        </authorList>
    </citation>
    <scope>NUCLEOTIDE SEQUENCE [LARGE SCALE GENOMIC DNA]</scope>
    <source>
        <strain evidence="1">S2_018_000_R2_104</strain>
    </source>
</reference>
<name>A0A2W4ZN44_9BACT</name>
<evidence type="ECO:0008006" key="3">
    <source>
        <dbReference type="Google" id="ProtNLM"/>
    </source>
</evidence>
<gene>
    <name evidence="1" type="ORF">DI626_08820</name>
</gene>
<dbReference type="Proteomes" id="UP000249557">
    <property type="component" value="Unassembled WGS sequence"/>
</dbReference>
<proteinExistence type="predicted"/>
<organism evidence="1 2">
    <name type="scientific">Micavibrio aeruginosavorus</name>
    <dbReference type="NCBI Taxonomy" id="349221"/>
    <lineage>
        <taxon>Bacteria</taxon>
        <taxon>Pseudomonadati</taxon>
        <taxon>Bdellovibrionota</taxon>
        <taxon>Bdellovibrionia</taxon>
        <taxon>Bdellovibrionales</taxon>
        <taxon>Pseudobdellovibrionaceae</taxon>
        <taxon>Micavibrio</taxon>
    </lineage>
</organism>
<sequence length="140" mass="15065">MKKSLSVISAISIFTLSACISQEQADAKMAKGCESAVSAMITPQTIKEVKGFKADYEGMLGIKYRRLDVTYVENDDFAAAEKTGTCLFSEEWTAMKGSHLALLEQVTVNGKLVGKRNGVIQGSVDDFVKLTEGADTAMGQ</sequence>
<accession>A0A2W4ZN44</accession>